<evidence type="ECO:0000313" key="1">
    <source>
        <dbReference type="EMBL" id="KAK6911307.1"/>
    </source>
</evidence>
<keyword evidence="2" id="KW-1185">Reference proteome</keyword>
<comment type="caution">
    <text evidence="1">The sequence shown here is derived from an EMBL/GenBank/DDBJ whole genome shotgun (WGS) entry which is preliminary data.</text>
</comment>
<accession>A0AAN8UIP1</accession>
<organism evidence="1 2">
    <name type="scientific">Dillenia turbinata</name>
    <dbReference type="NCBI Taxonomy" id="194707"/>
    <lineage>
        <taxon>Eukaryota</taxon>
        <taxon>Viridiplantae</taxon>
        <taxon>Streptophyta</taxon>
        <taxon>Embryophyta</taxon>
        <taxon>Tracheophyta</taxon>
        <taxon>Spermatophyta</taxon>
        <taxon>Magnoliopsida</taxon>
        <taxon>eudicotyledons</taxon>
        <taxon>Gunneridae</taxon>
        <taxon>Pentapetalae</taxon>
        <taxon>Dilleniales</taxon>
        <taxon>Dilleniaceae</taxon>
        <taxon>Dillenia</taxon>
    </lineage>
</organism>
<protein>
    <submittedName>
        <fullName evidence="1">Uncharacterized protein</fullName>
    </submittedName>
</protein>
<reference evidence="1 2" key="1">
    <citation type="submission" date="2023-12" db="EMBL/GenBank/DDBJ databases">
        <title>A high-quality genome assembly for Dillenia turbinata (Dilleniales).</title>
        <authorList>
            <person name="Chanderbali A."/>
        </authorList>
    </citation>
    <scope>NUCLEOTIDE SEQUENCE [LARGE SCALE GENOMIC DNA]</scope>
    <source>
        <strain evidence="1">LSX21</strain>
        <tissue evidence="1">Leaf</tissue>
    </source>
</reference>
<evidence type="ECO:0000313" key="2">
    <source>
        <dbReference type="Proteomes" id="UP001370490"/>
    </source>
</evidence>
<dbReference type="Proteomes" id="UP001370490">
    <property type="component" value="Unassembled WGS sequence"/>
</dbReference>
<gene>
    <name evidence="1" type="ORF">RJ641_023400</name>
</gene>
<proteinExistence type="predicted"/>
<name>A0AAN8UIP1_9MAGN</name>
<sequence>MLSAPDLLPPF</sequence>
<dbReference type="EMBL" id="JBAMMX010000028">
    <property type="protein sequence ID" value="KAK6911307.1"/>
    <property type="molecule type" value="Genomic_DNA"/>
</dbReference>